<organism evidence="1 2">
    <name type="scientific">Boeremia exigua</name>
    <dbReference type="NCBI Taxonomy" id="749465"/>
    <lineage>
        <taxon>Eukaryota</taxon>
        <taxon>Fungi</taxon>
        <taxon>Dikarya</taxon>
        <taxon>Ascomycota</taxon>
        <taxon>Pezizomycotina</taxon>
        <taxon>Dothideomycetes</taxon>
        <taxon>Pleosporomycetidae</taxon>
        <taxon>Pleosporales</taxon>
        <taxon>Pleosporineae</taxon>
        <taxon>Didymellaceae</taxon>
        <taxon>Boeremia</taxon>
    </lineage>
</organism>
<comment type="caution">
    <text evidence="1">The sequence shown here is derived from an EMBL/GenBank/DDBJ whole genome shotgun (WGS) entry which is preliminary data.</text>
</comment>
<name>A0ACC2IHB0_9PLEO</name>
<evidence type="ECO:0000313" key="2">
    <source>
        <dbReference type="Proteomes" id="UP001153331"/>
    </source>
</evidence>
<sequence length="176" mass="18883">MSNPQAIAFGREVQGSGERCSDGASSHPTNQTFTNEDPQALNRPSTSCGNEPTLGNPRSTCPQRTQTTNANQQANTSQQAAANALPPAQSHDTYTVAETPDAAPQPSLHLLNRATTPLTPFSRTPFPTPEDFDPLNQHHAPRTHRPLSRCAGCGTRLFHLPILADRAACSDCVRFG</sequence>
<dbReference type="Proteomes" id="UP001153331">
    <property type="component" value="Unassembled WGS sequence"/>
</dbReference>
<accession>A0ACC2IHB0</accession>
<reference evidence="1" key="1">
    <citation type="submission" date="2022-11" db="EMBL/GenBank/DDBJ databases">
        <title>Genome Sequence of Boeremia exigua.</title>
        <authorList>
            <person name="Buettner E."/>
        </authorList>
    </citation>
    <scope>NUCLEOTIDE SEQUENCE</scope>
    <source>
        <strain evidence="1">CU02</strain>
    </source>
</reference>
<protein>
    <submittedName>
        <fullName evidence="1">Uncharacterized protein</fullName>
    </submittedName>
</protein>
<keyword evidence="2" id="KW-1185">Reference proteome</keyword>
<proteinExistence type="predicted"/>
<dbReference type="EMBL" id="JAPHNI010000185">
    <property type="protein sequence ID" value="KAJ8114588.1"/>
    <property type="molecule type" value="Genomic_DNA"/>
</dbReference>
<evidence type="ECO:0000313" key="1">
    <source>
        <dbReference type="EMBL" id="KAJ8114588.1"/>
    </source>
</evidence>
<gene>
    <name evidence="1" type="ORF">OPT61_g3569</name>
</gene>